<dbReference type="InterPro" id="IPR018200">
    <property type="entry name" value="USP_CS"/>
</dbReference>
<proteinExistence type="inferred from homology"/>
<evidence type="ECO:0000256" key="3">
    <source>
        <dbReference type="ARBA" id="ARBA00022801"/>
    </source>
</evidence>
<dbReference type="InterPro" id="IPR001394">
    <property type="entry name" value="Peptidase_C19_UCH"/>
</dbReference>
<keyword evidence="4" id="KW-0788">Thiol protease</keyword>
<reference evidence="7" key="1">
    <citation type="submission" date="2018-07" db="EMBL/GenBank/DDBJ databases">
        <title>Comparative genomics of catfishes provides insights into carnivory and benthic adaptation.</title>
        <authorList>
            <person name="Zhang Y."/>
            <person name="Wang D."/>
            <person name="Peng Z."/>
            <person name="Zheng S."/>
            <person name="Shao F."/>
            <person name="Tao W."/>
        </authorList>
    </citation>
    <scope>NUCLEOTIDE SEQUENCE</scope>
    <source>
        <strain evidence="7">Chongqing</strain>
    </source>
</reference>
<feature type="domain" description="USP" evidence="6">
    <location>
        <begin position="43"/>
        <end position="389"/>
    </location>
</feature>
<dbReference type="InterPro" id="IPR050164">
    <property type="entry name" value="Peptidase_C19"/>
</dbReference>
<sequence length="390" mass="44231">GGIRMEILMTVRKIASICTMGANASALEKEIGPEQFPVNEHYFGLVNFGNTCYCNSVLQALYFCRPFREKVLAYKVQPRRKESLLTCLADLFNSIATQKKKVGVIPPKKFISRLRKENELFDNYMQQDAHEFLNYLLNTIADLLQEEKSQERQQNGKVVQNGGGGGGGGGGSGSVSNTGEADSAEKNQQTWVHEIFQGTLTNETRCLNCEAVSSKDEDFLDLSVDVEQNTSITHCLRGFSNTETLCSEYKYYCEQCLSKQEAQKRMRVKKLPMILALHLKRFKYMDQLHRYTKLSYRVVFPLELRLFNTSGDATNPDRLYDLVAVVVHCGSGPNRGHYITIVKSHGFWLLFDDDIVEKIDAQAIEEFYGLTSDISKNSESGYILFYQSRD</sequence>
<dbReference type="GO" id="GO:0060255">
    <property type="term" value="P:regulation of macromolecule metabolic process"/>
    <property type="evidence" value="ECO:0007669"/>
    <property type="project" value="UniProtKB-ARBA"/>
</dbReference>
<dbReference type="PANTHER" id="PTHR24006:SF860">
    <property type="entry name" value="UBIQUITIN SPECIFIC PEPTIDASE 12-LIKE"/>
    <property type="match status" value="1"/>
</dbReference>
<dbReference type="Pfam" id="PF00443">
    <property type="entry name" value="UCH"/>
    <property type="match status" value="1"/>
</dbReference>
<accession>A0AAD5FRE4</accession>
<feature type="non-terminal residue" evidence="7">
    <location>
        <position position="1"/>
    </location>
</feature>
<dbReference type="CDD" id="cd02663">
    <property type="entry name" value="Peptidase_C19G"/>
    <property type="match status" value="1"/>
</dbReference>
<dbReference type="PROSITE" id="PS50235">
    <property type="entry name" value="USP_3"/>
    <property type="match status" value="1"/>
</dbReference>
<organism evidence="7 8">
    <name type="scientific">Silurus asotus</name>
    <name type="common">Amur catfish</name>
    <name type="synonym">Parasilurus asotus</name>
    <dbReference type="NCBI Taxonomy" id="30991"/>
    <lineage>
        <taxon>Eukaryota</taxon>
        <taxon>Metazoa</taxon>
        <taxon>Chordata</taxon>
        <taxon>Craniata</taxon>
        <taxon>Vertebrata</taxon>
        <taxon>Euteleostomi</taxon>
        <taxon>Actinopterygii</taxon>
        <taxon>Neopterygii</taxon>
        <taxon>Teleostei</taxon>
        <taxon>Ostariophysi</taxon>
        <taxon>Siluriformes</taxon>
        <taxon>Siluridae</taxon>
        <taxon>Silurus</taxon>
    </lineage>
</organism>
<comment type="catalytic activity">
    <reaction evidence="1 4">
        <text>Thiol-dependent hydrolysis of ester, thioester, amide, peptide and isopeptide bonds formed by the C-terminal Gly of ubiquitin (a 76-residue protein attached to proteins as an intracellular targeting signal).</text>
        <dbReference type="EC" id="3.4.19.12"/>
    </reaction>
</comment>
<dbReference type="GO" id="GO:0005634">
    <property type="term" value="C:nucleus"/>
    <property type="evidence" value="ECO:0007669"/>
    <property type="project" value="TreeGrafter"/>
</dbReference>
<evidence type="ECO:0000256" key="1">
    <source>
        <dbReference type="ARBA" id="ARBA00000707"/>
    </source>
</evidence>
<dbReference type="AlphaFoldDB" id="A0AAD5FRE4"/>
<evidence type="ECO:0000313" key="7">
    <source>
        <dbReference type="EMBL" id="KAI5625826.1"/>
    </source>
</evidence>
<feature type="region of interest" description="Disordered" evidence="5">
    <location>
        <begin position="151"/>
        <end position="186"/>
    </location>
</feature>
<dbReference type="FunFam" id="3.90.70.10:FF:000112">
    <property type="entry name" value="Ubiquitin carboxyl-terminal hydrolase"/>
    <property type="match status" value="1"/>
</dbReference>
<protein>
    <recommendedName>
        <fullName evidence="4">Ubiquitin carboxyl-terminal hydrolase</fullName>
        <ecNumber evidence="4">3.4.19.12</ecNumber>
    </recommendedName>
</protein>
<comment type="caution">
    <text evidence="7">The sequence shown here is derived from an EMBL/GenBank/DDBJ whole genome shotgun (WGS) entry which is preliminary data.</text>
</comment>
<evidence type="ECO:0000256" key="4">
    <source>
        <dbReference type="RuleBase" id="RU366025"/>
    </source>
</evidence>
<feature type="compositionally biased region" description="Gly residues" evidence="5">
    <location>
        <begin position="161"/>
        <end position="173"/>
    </location>
</feature>
<gene>
    <name evidence="7" type="ORF">C0J50_14577</name>
</gene>
<dbReference type="GO" id="GO:0005829">
    <property type="term" value="C:cytosol"/>
    <property type="evidence" value="ECO:0007669"/>
    <property type="project" value="TreeGrafter"/>
</dbReference>
<feature type="non-terminal residue" evidence="7">
    <location>
        <position position="390"/>
    </location>
</feature>
<dbReference type="SUPFAM" id="SSF54001">
    <property type="entry name" value="Cysteine proteinases"/>
    <property type="match status" value="1"/>
</dbReference>
<dbReference type="InterPro" id="IPR038765">
    <property type="entry name" value="Papain-like_cys_pep_sf"/>
</dbReference>
<keyword evidence="2 4" id="KW-0645">Protease</keyword>
<dbReference type="EMBL" id="MU551541">
    <property type="protein sequence ID" value="KAI5625826.1"/>
    <property type="molecule type" value="Genomic_DNA"/>
</dbReference>
<dbReference type="EC" id="3.4.19.12" evidence="4"/>
<dbReference type="PROSITE" id="PS00973">
    <property type="entry name" value="USP_2"/>
    <property type="match status" value="1"/>
</dbReference>
<dbReference type="InterPro" id="IPR028889">
    <property type="entry name" value="USP"/>
</dbReference>
<comment type="similarity">
    <text evidence="4">Belongs to the peptidase C19 family.</text>
</comment>
<keyword evidence="8" id="KW-1185">Reference proteome</keyword>
<dbReference type="Gene3D" id="3.90.70.10">
    <property type="entry name" value="Cysteine proteinases"/>
    <property type="match status" value="1"/>
</dbReference>
<evidence type="ECO:0000256" key="5">
    <source>
        <dbReference type="SAM" id="MobiDB-lite"/>
    </source>
</evidence>
<evidence type="ECO:0000313" key="8">
    <source>
        <dbReference type="Proteomes" id="UP001205998"/>
    </source>
</evidence>
<keyword evidence="4" id="KW-0833">Ubl conjugation pathway</keyword>
<evidence type="ECO:0000259" key="6">
    <source>
        <dbReference type="PROSITE" id="PS50235"/>
    </source>
</evidence>
<dbReference type="GO" id="GO:0016579">
    <property type="term" value="P:protein deubiquitination"/>
    <property type="evidence" value="ECO:0007669"/>
    <property type="project" value="InterPro"/>
</dbReference>
<keyword evidence="3 4" id="KW-0378">Hydrolase</keyword>
<dbReference type="GO" id="GO:0004843">
    <property type="term" value="F:cysteine-type deubiquitinase activity"/>
    <property type="evidence" value="ECO:0007669"/>
    <property type="project" value="UniProtKB-UniRule"/>
</dbReference>
<name>A0AAD5FRE4_SILAS</name>
<dbReference type="GO" id="GO:0006508">
    <property type="term" value="P:proteolysis"/>
    <property type="evidence" value="ECO:0007669"/>
    <property type="project" value="UniProtKB-KW"/>
</dbReference>
<dbReference type="PANTHER" id="PTHR24006">
    <property type="entry name" value="UBIQUITIN CARBOXYL-TERMINAL HYDROLASE"/>
    <property type="match status" value="1"/>
</dbReference>
<dbReference type="PROSITE" id="PS00972">
    <property type="entry name" value="USP_1"/>
    <property type="match status" value="1"/>
</dbReference>
<dbReference type="Proteomes" id="UP001205998">
    <property type="component" value="Unassembled WGS sequence"/>
</dbReference>
<evidence type="ECO:0000256" key="2">
    <source>
        <dbReference type="ARBA" id="ARBA00022670"/>
    </source>
</evidence>